<dbReference type="AlphaFoldDB" id="A0A4S5BKH8"/>
<protein>
    <submittedName>
        <fullName evidence="2">Ubiquinone biosynthesis protein UbiH</fullName>
    </submittedName>
</protein>
<gene>
    <name evidence="2" type="ORF">E8K88_10440</name>
</gene>
<dbReference type="Pfam" id="PF01494">
    <property type="entry name" value="FAD_binding_3"/>
    <property type="match status" value="2"/>
</dbReference>
<feature type="domain" description="FAD-binding" evidence="1">
    <location>
        <begin position="6"/>
        <end position="245"/>
    </location>
</feature>
<dbReference type="Proteomes" id="UP000306236">
    <property type="component" value="Unassembled WGS sequence"/>
</dbReference>
<dbReference type="PRINTS" id="PR00420">
    <property type="entry name" value="RNGMNOXGNASE"/>
</dbReference>
<dbReference type="EMBL" id="SSWX01000012">
    <property type="protein sequence ID" value="THJ33007.1"/>
    <property type="molecule type" value="Genomic_DNA"/>
</dbReference>
<dbReference type="OrthoDB" id="9769565at2"/>
<evidence type="ECO:0000313" key="3">
    <source>
        <dbReference type="Proteomes" id="UP000306236"/>
    </source>
</evidence>
<dbReference type="InterPro" id="IPR036188">
    <property type="entry name" value="FAD/NAD-bd_sf"/>
</dbReference>
<keyword evidence="2" id="KW-0830">Ubiquinone</keyword>
<dbReference type="PANTHER" id="PTHR43876:SF7">
    <property type="entry name" value="UBIQUINONE BIOSYNTHESIS MONOOXYGENASE COQ6, MITOCHONDRIAL"/>
    <property type="match status" value="1"/>
</dbReference>
<proteinExistence type="predicted"/>
<dbReference type="InterPro" id="IPR051205">
    <property type="entry name" value="UbiH/COQ6_monooxygenase"/>
</dbReference>
<dbReference type="Gene3D" id="3.50.50.60">
    <property type="entry name" value="FAD/NAD(P)-binding domain"/>
    <property type="match status" value="2"/>
</dbReference>
<name>A0A4S5BKH8_9BURK</name>
<keyword evidence="3" id="KW-1185">Reference proteome</keyword>
<comment type="caution">
    <text evidence="2">The sequence shown here is derived from an EMBL/GenBank/DDBJ whole genome shotgun (WGS) entry which is preliminary data.</text>
</comment>
<evidence type="ECO:0000313" key="2">
    <source>
        <dbReference type="EMBL" id="THJ33007.1"/>
    </source>
</evidence>
<dbReference type="RefSeq" id="WP_136406609.1">
    <property type="nucleotide sequence ID" value="NZ_SSWX01000012.1"/>
</dbReference>
<dbReference type="InterPro" id="IPR002938">
    <property type="entry name" value="FAD-bd"/>
</dbReference>
<dbReference type="SUPFAM" id="SSF51905">
    <property type="entry name" value="FAD/NAD(P)-binding domain"/>
    <property type="match status" value="1"/>
</dbReference>
<dbReference type="Gene3D" id="3.30.9.10">
    <property type="entry name" value="D-Amino Acid Oxidase, subunit A, domain 2"/>
    <property type="match status" value="1"/>
</dbReference>
<dbReference type="PANTHER" id="PTHR43876">
    <property type="entry name" value="UBIQUINONE BIOSYNTHESIS MONOOXYGENASE COQ6, MITOCHONDRIAL"/>
    <property type="match status" value="1"/>
</dbReference>
<reference evidence="2 3" key="1">
    <citation type="submission" date="2019-04" db="EMBL/GenBank/DDBJ databases">
        <title>Lampropedia sp YIM MLB12 draf genome.</title>
        <authorList>
            <person name="Wang Y.-X."/>
        </authorList>
    </citation>
    <scope>NUCLEOTIDE SEQUENCE [LARGE SCALE GENOMIC DNA]</scope>
    <source>
        <strain evidence="2 3">YIM MLB12</strain>
    </source>
</reference>
<feature type="domain" description="FAD-binding" evidence="1">
    <location>
        <begin position="318"/>
        <end position="376"/>
    </location>
</feature>
<sequence>MSKTNFDVCIRGAGIVGRALALKLGQAKLRVALVDSGAGGSEQSPRDIRAYALNHASRQLLESLRCWPDDSAITAVQRMEVHGDTTGRVDFDAAQASQPGAGLDALATTDVQALAWIVDVPALEDVLQTALRFQSTVEIVTAPVPARLTAICEGKFSASRDALGIASHGHDYPQQAIATRVKASQPHGGCAWQWFSGPHIVALLPLGGAAGDEYAVVWSTSCEQAGRLSALSDSAFAHELEAIVNGSSNDSANQYAQPGVVSLSLIGSRARWPLRLSQATHWCGTMAQAETVAKASASPAPAKNRATHDAAHAAQGPGSWVLLGDAAHTIHPLSGSGLNLGLGDVATLSHLLLEQPNWRPVHDLRVLRQYERERKAAMLPFAFATDSLQWLFWQDLPLLQSLRNWGMRGVSSSGPLKDWLVRQAMNL</sequence>
<dbReference type="GO" id="GO:0071949">
    <property type="term" value="F:FAD binding"/>
    <property type="evidence" value="ECO:0007669"/>
    <property type="project" value="InterPro"/>
</dbReference>
<accession>A0A4S5BKH8</accession>
<evidence type="ECO:0000259" key="1">
    <source>
        <dbReference type="Pfam" id="PF01494"/>
    </source>
</evidence>
<organism evidence="2 3">
    <name type="scientific">Lampropedia aestuarii</name>
    <dbReference type="NCBI Taxonomy" id="2562762"/>
    <lineage>
        <taxon>Bacteria</taxon>
        <taxon>Pseudomonadati</taxon>
        <taxon>Pseudomonadota</taxon>
        <taxon>Betaproteobacteria</taxon>
        <taxon>Burkholderiales</taxon>
        <taxon>Comamonadaceae</taxon>
        <taxon>Lampropedia</taxon>
    </lineage>
</organism>